<dbReference type="STRING" id="296218.AWN68_09340"/>
<proteinExistence type="predicted"/>
<gene>
    <name evidence="1" type="ORF">AWN68_09340</name>
</gene>
<evidence type="ECO:0000313" key="1">
    <source>
        <dbReference type="EMBL" id="KYG72893.1"/>
    </source>
</evidence>
<dbReference type="SUPFAM" id="SSF54909">
    <property type="entry name" value="Dimeric alpha+beta barrel"/>
    <property type="match status" value="1"/>
</dbReference>
<keyword evidence="2" id="KW-1185">Reference proteome</keyword>
<dbReference type="RefSeq" id="WP_068417599.1">
    <property type="nucleotide sequence ID" value="NZ_LRDB01000050.1"/>
</dbReference>
<organism evidence="1 2">
    <name type="scientific">Roseivirga echinicomitans</name>
    <dbReference type="NCBI Taxonomy" id="296218"/>
    <lineage>
        <taxon>Bacteria</taxon>
        <taxon>Pseudomonadati</taxon>
        <taxon>Bacteroidota</taxon>
        <taxon>Cytophagia</taxon>
        <taxon>Cytophagales</taxon>
        <taxon>Roseivirgaceae</taxon>
        <taxon>Roseivirga</taxon>
    </lineage>
</organism>
<dbReference type="Pfam" id="PF08803">
    <property type="entry name" value="ydhR"/>
    <property type="match status" value="1"/>
</dbReference>
<accession>A0A150X2E9</accession>
<dbReference type="Gene3D" id="3.30.70.100">
    <property type="match status" value="1"/>
</dbReference>
<dbReference type="EMBL" id="LRDB01000050">
    <property type="protein sequence ID" value="KYG72893.1"/>
    <property type="molecule type" value="Genomic_DNA"/>
</dbReference>
<dbReference type="InterPro" id="IPR011008">
    <property type="entry name" value="Dimeric_a/b-barrel"/>
</dbReference>
<sequence>MILQMIKLKSNLPEEELLKRAKEREPQFQAIPGLLQKYYVKTDQSGEYGGIYVWDSPESLQSYRQSDLAKSIPEAYEINEAPTIEIMDILFQLRE</sequence>
<reference evidence="1 2" key="1">
    <citation type="submission" date="2016-01" db="EMBL/GenBank/DDBJ databases">
        <title>Genome sequencing of Roseivirga echinicomitans KMM 6058.</title>
        <authorList>
            <person name="Selvaratnam C."/>
            <person name="Thevarajoo S."/>
            <person name="Goh K.M."/>
            <person name="Ee R."/>
            <person name="Chan K.-G."/>
            <person name="Chong C.S."/>
        </authorList>
    </citation>
    <scope>NUCLEOTIDE SEQUENCE [LARGE SCALE GENOMIC DNA]</scope>
    <source>
        <strain evidence="1 2">KMM 6058</strain>
    </source>
</reference>
<dbReference type="Proteomes" id="UP000075615">
    <property type="component" value="Unassembled WGS sequence"/>
</dbReference>
<evidence type="ECO:0008006" key="3">
    <source>
        <dbReference type="Google" id="ProtNLM"/>
    </source>
</evidence>
<dbReference type="AlphaFoldDB" id="A0A150X2E9"/>
<dbReference type="InterPro" id="IPR014910">
    <property type="entry name" value="YdhR"/>
</dbReference>
<protein>
    <recommendedName>
        <fullName evidence="3">Monooxygenase</fullName>
    </recommendedName>
</protein>
<name>A0A150X2E9_9BACT</name>
<dbReference type="OrthoDB" id="2065010at2"/>
<comment type="caution">
    <text evidence="1">The sequence shown here is derived from an EMBL/GenBank/DDBJ whole genome shotgun (WGS) entry which is preliminary data.</text>
</comment>
<evidence type="ECO:0000313" key="2">
    <source>
        <dbReference type="Proteomes" id="UP000075615"/>
    </source>
</evidence>